<feature type="compositionally biased region" description="Polar residues" evidence="4">
    <location>
        <begin position="385"/>
        <end position="406"/>
    </location>
</feature>
<evidence type="ECO:0000256" key="1">
    <source>
        <dbReference type="ARBA" id="ARBA00022737"/>
    </source>
</evidence>
<feature type="domain" description="STI1" evidence="5">
    <location>
        <begin position="440"/>
        <end position="480"/>
    </location>
</feature>
<dbReference type="Pfam" id="PF13181">
    <property type="entry name" value="TPR_8"/>
    <property type="match status" value="2"/>
</dbReference>
<keyword evidence="2 3" id="KW-0802">TPR repeat</keyword>
<dbReference type="GO" id="GO:0006620">
    <property type="term" value="P:post-translational protein targeting to endoplasmic reticulum membrane"/>
    <property type="evidence" value="ECO:0007669"/>
    <property type="project" value="TreeGrafter"/>
</dbReference>
<accession>A0A7S0T8X4</accession>
<organism evidence="6">
    <name type="scientific">Erythrolobus madagascarensis</name>
    <dbReference type="NCBI Taxonomy" id="708628"/>
    <lineage>
        <taxon>Eukaryota</taxon>
        <taxon>Rhodophyta</taxon>
        <taxon>Bangiophyceae</taxon>
        <taxon>Porphyridiales</taxon>
        <taxon>Porphyridiaceae</taxon>
        <taxon>Erythrolobus</taxon>
    </lineage>
</organism>
<evidence type="ECO:0000256" key="4">
    <source>
        <dbReference type="SAM" id="MobiDB-lite"/>
    </source>
</evidence>
<feature type="repeat" description="TPR" evidence="3">
    <location>
        <begin position="254"/>
        <end position="287"/>
    </location>
</feature>
<feature type="region of interest" description="Disordered" evidence="4">
    <location>
        <begin position="380"/>
        <end position="430"/>
    </location>
</feature>
<evidence type="ECO:0000259" key="5">
    <source>
        <dbReference type="SMART" id="SM00727"/>
    </source>
</evidence>
<protein>
    <recommendedName>
        <fullName evidence="5">STI1 domain-containing protein</fullName>
    </recommendedName>
</protein>
<dbReference type="GO" id="GO:0072380">
    <property type="term" value="C:TRC complex"/>
    <property type="evidence" value="ECO:0007669"/>
    <property type="project" value="TreeGrafter"/>
</dbReference>
<dbReference type="SMART" id="SM00727">
    <property type="entry name" value="STI1"/>
    <property type="match status" value="2"/>
</dbReference>
<sequence length="513" mass="54188">MQDGDVRLALGVLRRLRNANHARSGDACDAISKCLSDVYGVDLASEDIKSRYGYTNVRDDQVPDAMDIFCAGERALDLQPKDASTTAPSSASVNGVDDVDAASAKYEQEFQKFIATLKRTPFFAGVEEGSAAYTDRVAKARTKFEAKYGPPPAPSTNNGVGLDSTGSRGLDASAQSGESADAKAIAEEFKQKGNEALKAEQFQEALTLYTKAIEADRTNAVYYSNRAAAKIHLEKYTSAIDDCKKAISLDSSYLRARERLATAYRHCQMIEEEIEALQDALAIDPDNVKLQSELDSALRRQAGVEDPTDASGSQQQLPQMPPGMPDLGGLLNNPMMAQMASQMMSNPNIQQMMSDPNIMQQAMSMFGGAGGAGAGAGAGFAGGNPQASRTSSNPSQSTTATRSASNEADTTTREAATTGLNAGAAPDAAPDMESMMRNAAPGLQEALRNNPEMAAMADRVRNDPSQIGQILQNPEMMSQVMNMASAFMGGAAGAPDDGDGDDGDGYSGGSYYS</sequence>
<feature type="domain" description="STI1" evidence="5">
    <location>
        <begin position="324"/>
        <end position="362"/>
    </location>
</feature>
<dbReference type="PANTHER" id="PTHR45831">
    <property type="entry name" value="LD24721P"/>
    <property type="match status" value="1"/>
</dbReference>
<dbReference type="Gene3D" id="1.25.40.10">
    <property type="entry name" value="Tetratricopeptide repeat domain"/>
    <property type="match status" value="1"/>
</dbReference>
<dbReference type="AlphaFoldDB" id="A0A7S0T8X4"/>
<dbReference type="InterPro" id="IPR011990">
    <property type="entry name" value="TPR-like_helical_dom_sf"/>
</dbReference>
<proteinExistence type="predicted"/>
<dbReference type="EMBL" id="HBFE01001658">
    <property type="protein sequence ID" value="CAD8725051.1"/>
    <property type="molecule type" value="Transcribed_RNA"/>
</dbReference>
<dbReference type="PROSITE" id="PS50005">
    <property type="entry name" value="TPR"/>
    <property type="match status" value="2"/>
</dbReference>
<reference evidence="6" key="1">
    <citation type="submission" date="2021-01" db="EMBL/GenBank/DDBJ databases">
        <authorList>
            <person name="Corre E."/>
            <person name="Pelletier E."/>
            <person name="Niang G."/>
            <person name="Scheremetjew M."/>
            <person name="Finn R."/>
            <person name="Kale V."/>
            <person name="Holt S."/>
            <person name="Cochrane G."/>
            <person name="Meng A."/>
            <person name="Brown T."/>
            <person name="Cohen L."/>
        </authorList>
    </citation>
    <scope>NUCLEOTIDE SEQUENCE</scope>
    <source>
        <strain evidence="6">CCMP3276</strain>
    </source>
</reference>
<feature type="repeat" description="TPR" evidence="3">
    <location>
        <begin position="186"/>
        <end position="219"/>
    </location>
</feature>
<feature type="compositionally biased region" description="Polar residues" evidence="4">
    <location>
        <begin position="155"/>
        <end position="177"/>
    </location>
</feature>
<name>A0A7S0T8X4_9RHOD</name>
<evidence type="ECO:0000313" key="6">
    <source>
        <dbReference type="EMBL" id="CAD8725051.1"/>
    </source>
</evidence>
<feature type="region of interest" description="Disordered" evidence="4">
    <location>
        <begin position="301"/>
        <end position="329"/>
    </location>
</feature>
<dbReference type="SUPFAM" id="SSF48452">
    <property type="entry name" value="TPR-like"/>
    <property type="match status" value="1"/>
</dbReference>
<dbReference type="SMART" id="SM00028">
    <property type="entry name" value="TPR"/>
    <property type="match status" value="3"/>
</dbReference>
<dbReference type="InterPro" id="IPR047150">
    <property type="entry name" value="SGT"/>
</dbReference>
<dbReference type="GO" id="GO:0060090">
    <property type="term" value="F:molecular adaptor activity"/>
    <property type="evidence" value="ECO:0007669"/>
    <property type="project" value="TreeGrafter"/>
</dbReference>
<dbReference type="InterPro" id="IPR019734">
    <property type="entry name" value="TPR_rpt"/>
</dbReference>
<dbReference type="PANTHER" id="PTHR45831:SF2">
    <property type="entry name" value="LD24721P"/>
    <property type="match status" value="1"/>
</dbReference>
<dbReference type="GO" id="GO:0016020">
    <property type="term" value="C:membrane"/>
    <property type="evidence" value="ECO:0007669"/>
    <property type="project" value="TreeGrafter"/>
</dbReference>
<feature type="compositionally biased region" description="Low complexity" evidence="4">
    <location>
        <begin position="407"/>
        <end position="418"/>
    </location>
</feature>
<feature type="region of interest" description="Disordered" evidence="4">
    <location>
        <begin position="490"/>
        <end position="513"/>
    </location>
</feature>
<keyword evidence="1" id="KW-0677">Repeat</keyword>
<evidence type="ECO:0000256" key="3">
    <source>
        <dbReference type="PROSITE-ProRule" id="PRU00339"/>
    </source>
</evidence>
<evidence type="ECO:0000256" key="2">
    <source>
        <dbReference type="ARBA" id="ARBA00022803"/>
    </source>
</evidence>
<gene>
    <name evidence="6" type="ORF">EMAD1354_LOCUS1129</name>
</gene>
<feature type="region of interest" description="Disordered" evidence="4">
    <location>
        <begin position="145"/>
        <end position="177"/>
    </location>
</feature>
<dbReference type="InterPro" id="IPR006636">
    <property type="entry name" value="STI1_HS-bd"/>
</dbReference>